<dbReference type="FunFam" id="3.40.1010.10:FF:000004">
    <property type="entry name" value="Putative diphthine synthase"/>
    <property type="match status" value="1"/>
</dbReference>
<sequence length="237" mass="26467">MLFIIGLGLADEKDVTVKGLEAIKSCSRIYLEAYTSILLINKEKLEEFYGKEITVADREMVESESDTILHGADTDNVAFLVVGDPFGATTHTDLVLRAHELGIKTKMIHNASIMNAIGCCGLQLYNYGQTVSIVFFTENWKPDSFYDKIKQNLSIGLHTLCLLVYNENTIVVGLARVGADDQVIKVGTMKELLEYDFGKPLHSFIIPGNMHFLEADCLKEYAVSKESFEKYAKVSLH</sequence>
<reference evidence="11" key="1">
    <citation type="submission" date="2020-05" db="EMBL/GenBank/DDBJ databases">
        <title>Phylogenomic resolution of chytrid fungi.</title>
        <authorList>
            <person name="Stajich J.E."/>
            <person name="Amses K."/>
            <person name="Simmons R."/>
            <person name="Seto K."/>
            <person name="Myers J."/>
            <person name="Bonds A."/>
            <person name="Quandt C.A."/>
            <person name="Barry K."/>
            <person name="Liu P."/>
            <person name="Grigoriev I."/>
            <person name="Longcore J.E."/>
            <person name="James T.Y."/>
        </authorList>
    </citation>
    <scope>NUCLEOTIDE SEQUENCE</scope>
    <source>
        <strain evidence="11">PLAUS21</strain>
    </source>
</reference>
<evidence type="ECO:0000256" key="2">
    <source>
        <dbReference type="ARBA" id="ARBA00005156"/>
    </source>
</evidence>
<dbReference type="GO" id="GO:0017183">
    <property type="term" value="P:protein histidyl modification to diphthamide"/>
    <property type="evidence" value="ECO:0007669"/>
    <property type="project" value="InterPro"/>
</dbReference>
<evidence type="ECO:0000256" key="8">
    <source>
        <dbReference type="ARBA" id="ARBA00048752"/>
    </source>
</evidence>
<evidence type="ECO:0000313" key="11">
    <source>
        <dbReference type="EMBL" id="KAJ3255801.1"/>
    </source>
</evidence>
<feature type="domain" description="Tetrapyrrole methylase" evidence="10">
    <location>
        <begin position="1"/>
        <end position="192"/>
    </location>
</feature>
<evidence type="ECO:0000256" key="6">
    <source>
        <dbReference type="ARBA" id="ARBA00022679"/>
    </source>
</evidence>
<feature type="binding site" evidence="9">
    <location>
        <position position="84"/>
    </location>
    <ligand>
        <name>S-adenosyl-L-methionine</name>
        <dbReference type="ChEBI" id="CHEBI:59789"/>
    </ligand>
</feature>
<dbReference type="InterPro" id="IPR000878">
    <property type="entry name" value="4pyrrol_Mease"/>
</dbReference>
<feature type="binding site" evidence="9">
    <location>
        <position position="202"/>
    </location>
    <ligand>
        <name>S-adenosyl-L-methionine</name>
        <dbReference type="ChEBI" id="CHEBI:59789"/>
    </ligand>
</feature>
<evidence type="ECO:0000256" key="4">
    <source>
        <dbReference type="ARBA" id="ARBA00011927"/>
    </source>
</evidence>
<protein>
    <recommendedName>
        <fullName evidence="4">diphthine methyl ester synthase</fullName>
        <ecNumber evidence="4">2.1.1.314</ecNumber>
    </recommendedName>
</protein>
<dbReference type="Pfam" id="PF00590">
    <property type="entry name" value="TP_methylase"/>
    <property type="match status" value="1"/>
</dbReference>
<dbReference type="EC" id="2.1.1.314" evidence="4"/>
<dbReference type="CDD" id="cd11647">
    <property type="entry name" value="DHP5_DphB"/>
    <property type="match status" value="1"/>
</dbReference>
<proteinExistence type="inferred from homology"/>
<evidence type="ECO:0000256" key="7">
    <source>
        <dbReference type="ARBA" id="ARBA00022691"/>
    </source>
</evidence>
<evidence type="ECO:0000259" key="10">
    <source>
        <dbReference type="Pfam" id="PF00590"/>
    </source>
</evidence>
<evidence type="ECO:0000256" key="1">
    <source>
        <dbReference type="ARBA" id="ARBA00004006"/>
    </source>
</evidence>
<evidence type="ECO:0000313" key="12">
    <source>
        <dbReference type="Proteomes" id="UP001210925"/>
    </source>
</evidence>
<dbReference type="AlphaFoldDB" id="A0AAD5UF60"/>
<dbReference type="Gene3D" id="3.30.950.10">
    <property type="entry name" value="Methyltransferase, Cobalt-precorrin-4 Transmethylase, Domain 2"/>
    <property type="match status" value="2"/>
</dbReference>
<comment type="caution">
    <text evidence="11">The sequence shown here is derived from an EMBL/GenBank/DDBJ whole genome shotgun (WGS) entry which is preliminary data.</text>
</comment>
<evidence type="ECO:0000256" key="9">
    <source>
        <dbReference type="PIRSR" id="PIRSR036432-1"/>
    </source>
</evidence>
<gene>
    <name evidence="11" type="primary">DPH5</name>
    <name evidence="11" type="ORF">HK103_006059</name>
</gene>
<dbReference type="InterPro" id="IPR035996">
    <property type="entry name" value="4pyrrol_Methylase_sf"/>
</dbReference>
<dbReference type="InterPro" id="IPR014776">
    <property type="entry name" value="4pyrrole_Mease_sub2"/>
</dbReference>
<dbReference type="PIRSF" id="PIRSF036432">
    <property type="entry name" value="Diphthine_synth"/>
    <property type="match status" value="1"/>
</dbReference>
<feature type="binding site" evidence="9">
    <location>
        <begin position="112"/>
        <end position="113"/>
    </location>
    <ligand>
        <name>S-adenosyl-L-methionine</name>
        <dbReference type="ChEBI" id="CHEBI:59789"/>
    </ligand>
</feature>
<feature type="binding site" evidence="9">
    <location>
        <position position="87"/>
    </location>
    <ligand>
        <name>S-adenosyl-L-methionine</name>
        <dbReference type="ChEBI" id="CHEBI:59789"/>
    </ligand>
</feature>
<keyword evidence="6" id="KW-0808">Transferase</keyword>
<dbReference type="GO" id="GO:0032259">
    <property type="term" value="P:methylation"/>
    <property type="evidence" value="ECO:0007669"/>
    <property type="project" value="UniProtKB-KW"/>
</dbReference>
<comment type="pathway">
    <text evidence="2">Protein modification; peptidyl-diphthamide biosynthesis.</text>
</comment>
<dbReference type="Gene3D" id="3.40.1010.10">
    <property type="entry name" value="Cobalt-precorrin-4 Transmethylase, Domain 1"/>
    <property type="match status" value="1"/>
</dbReference>
<dbReference type="PANTHER" id="PTHR10882:SF0">
    <property type="entry name" value="DIPHTHINE METHYL ESTER SYNTHASE"/>
    <property type="match status" value="1"/>
</dbReference>
<keyword evidence="7 9" id="KW-0949">S-adenosyl-L-methionine</keyword>
<dbReference type="EMBL" id="JADGKB010000060">
    <property type="protein sequence ID" value="KAJ3255801.1"/>
    <property type="molecule type" value="Genomic_DNA"/>
</dbReference>
<comment type="similarity">
    <text evidence="3">Belongs to the diphthine synthase family.</text>
</comment>
<keyword evidence="5" id="KW-0489">Methyltransferase</keyword>
<dbReference type="GO" id="GO:0141133">
    <property type="term" value="F:diphthine methyl ester synthase activity"/>
    <property type="evidence" value="ECO:0007669"/>
    <property type="project" value="UniProtKB-EC"/>
</dbReference>
<evidence type="ECO:0000256" key="5">
    <source>
        <dbReference type="ARBA" id="ARBA00022603"/>
    </source>
</evidence>
<organism evidence="11 12">
    <name type="scientific">Boothiomyces macroporosus</name>
    <dbReference type="NCBI Taxonomy" id="261099"/>
    <lineage>
        <taxon>Eukaryota</taxon>
        <taxon>Fungi</taxon>
        <taxon>Fungi incertae sedis</taxon>
        <taxon>Chytridiomycota</taxon>
        <taxon>Chytridiomycota incertae sedis</taxon>
        <taxon>Chytridiomycetes</taxon>
        <taxon>Rhizophydiales</taxon>
        <taxon>Terramycetaceae</taxon>
        <taxon>Boothiomyces</taxon>
    </lineage>
</organism>
<dbReference type="InterPro" id="IPR014777">
    <property type="entry name" value="4pyrrole_Mease_sub1"/>
</dbReference>
<feature type="binding site" evidence="9">
    <location>
        <position position="163"/>
    </location>
    <ligand>
        <name>S-adenosyl-L-methionine</name>
        <dbReference type="ChEBI" id="CHEBI:59789"/>
    </ligand>
</feature>
<dbReference type="InterPro" id="IPR004551">
    <property type="entry name" value="Dphthn_synthase"/>
</dbReference>
<keyword evidence="12" id="KW-1185">Reference proteome</keyword>
<dbReference type="Proteomes" id="UP001210925">
    <property type="component" value="Unassembled WGS sequence"/>
</dbReference>
<feature type="binding site" evidence="9">
    <location>
        <position position="177"/>
    </location>
    <ligand>
        <name>S-adenosyl-L-methionine</name>
        <dbReference type="ChEBI" id="CHEBI:59789"/>
    </ligand>
</feature>
<feature type="binding site" evidence="9">
    <location>
        <position position="9"/>
    </location>
    <ligand>
        <name>S-adenosyl-L-methionine</name>
        <dbReference type="ChEBI" id="CHEBI:59789"/>
    </ligand>
</feature>
<dbReference type="NCBIfam" id="TIGR00522">
    <property type="entry name" value="dph5"/>
    <property type="match status" value="1"/>
</dbReference>
<name>A0AAD5UF60_9FUNG</name>
<comment type="function">
    <text evidence="1">S-adenosyl-L-methionine-dependent methyltransferase that catalyzes four methylations of the modified target histidine residue in translation elongation factor 2 (EF-2), to form an intermediate called diphthine methyl ester. The four successive methylation reactions represent the second step of diphthamide biosynthesis.</text>
</comment>
<dbReference type="SUPFAM" id="SSF53790">
    <property type="entry name" value="Tetrapyrrole methylase"/>
    <property type="match status" value="1"/>
</dbReference>
<dbReference type="PANTHER" id="PTHR10882">
    <property type="entry name" value="DIPHTHINE SYNTHASE"/>
    <property type="match status" value="1"/>
</dbReference>
<comment type="catalytic activity">
    <reaction evidence="8">
        <text>2-[(3S)-amino-3-carboxypropyl]-L-histidyl-[translation elongation factor 2] + 4 S-adenosyl-L-methionine = diphthine methyl ester-[translation elongation factor 2] + 4 S-adenosyl-L-homocysteine + 3 H(+)</text>
        <dbReference type="Rhea" id="RHEA:42652"/>
        <dbReference type="Rhea" id="RHEA-COMP:9749"/>
        <dbReference type="Rhea" id="RHEA-COMP:10173"/>
        <dbReference type="ChEBI" id="CHEBI:15378"/>
        <dbReference type="ChEBI" id="CHEBI:57856"/>
        <dbReference type="ChEBI" id="CHEBI:59789"/>
        <dbReference type="ChEBI" id="CHEBI:73995"/>
        <dbReference type="ChEBI" id="CHEBI:79005"/>
        <dbReference type="EC" id="2.1.1.314"/>
    </reaction>
</comment>
<accession>A0AAD5UF60</accession>
<evidence type="ECO:0000256" key="3">
    <source>
        <dbReference type="ARBA" id="ARBA00006729"/>
    </source>
</evidence>